<feature type="transmembrane region" description="Helical" evidence="1">
    <location>
        <begin position="73"/>
        <end position="93"/>
    </location>
</feature>
<organism evidence="2">
    <name type="scientific">uncultured bacterium MedeBAC49C08</name>
    <dbReference type="NCBI Taxonomy" id="332274"/>
    <lineage>
        <taxon>Bacteria</taxon>
        <taxon>environmental samples</taxon>
    </lineage>
</organism>
<keyword evidence="1" id="KW-0812">Transmembrane</keyword>
<evidence type="ECO:0000313" key="2">
    <source>
        <dbReference type="EMBL" id="AAY82642.1"/>
    </source>
</evidence>
<feature type="transmembrane region" description="Helical" evidence="1">
    <location>
        <begin position="42"/>
        <end position="61"/>
    </location>
</feature>
<evidence type="ECO:0000256" key="1">
    <source>
        <dbReference type="SAM" id="Phobius"/>
    </source>
</evidence>
<protein>
    <recommendedName>
        <fullName evidence="3">TIGR02206 family membrane protein</fullName>
    </recommendedName>
</protein>
<name>Q4PK65_9BACT</name>
<feature type="transmembrane region" description="Helical" evidence="1">
    <location>
        <begin position="98"/>
        <end position="117"/>
    </location>
</feature>
<evidence type="ECO:0008006" key="3">
    <source>
        <dbReference type="Google" id="ProtNLM"/>
    </source>
</evidence>
<reference evidence="2" key="1">
    <citation type="journal article" date="2005" name="PLoS Biol.">
        <title>New insights into metabolic properties of marine bacteria encoding proteorhodopsins.</title>
        <authorList>
            <person name="Sabehi G."/>
            <person name="Loy A."/>
            <person name="Jung K.H."/>
            <person name="Partha R."/>
            <person name="Spudich J.L."/>
            <person name="Isaacson T."/>
            <person name="Hirschberg J."/>
            <person name="Wagner M."/>
            <person name="Beja O."/>
        </authorList>
    </citation>
    <scope>NUCLEOTIDE SEQUENCE</scope>
</reference>
<feature type="transmembrane region" description="Helical" evidence="1">
    <location>
        <begin position="129"/>
        <end position="150"/>
    </location>
</feature>
<dbReference type="InterPro" id="IPR011737">
    <property type="entry name" value="CHP02206_TP0381"/>
</dbReference>
<proteinExistence type="predicted"/>
<dbReference type="NCBIfam" id="TIGR02206">
    <property type="entry name" value="intg_mem_TP0381"/>
    <property type="match status" value="1"/>
</dbReference>
<dbReference type="AlphaFoldDB" id="Q4PK65"/>
<keyword evidence="1" id="KW-0472">Membrane</keyword>
<feature type="transmembrane region" description="Helical" evidence="1">
    <location>
        <begin position="15"/>
        <end position="35"/>
    </location>
</feature>
<dbReference type="Pfam" id="PF14808">
    <property type="entry name" value="TMEM164"/>
    <property type="match status" value="1"/>
</dbReference>
<accession>Q4PK65</accession>
<feature type="transmembrane region" description="Helical" evidence="1">
    <location>
        <begin position="162"/>
        <end position="184"/>
    </location>
</feature>
<dbReference type="EMBL" id="DQ077554">
    <property type="protein sequence ID" value="AAY82642.1"/>
    <property type="molecule type" value="Genomic_DNA"/>
</dbReference>
<sequence length="208" mass="24019">MFTNEPFIIFGSDHLVALGLIFISIIIIPYLVLTLKEKTQNVISTSLALLILLNEFSKPIYYPALYPDYFSVLKILPLHFCHLSAICAALFLLLRKKIFFEISFFWGIAGGLIANTQPDIRFAFPDPNFILFFFGHGLMWLGIFFSLIVYKVRPYFKTFIKIFFITVFLSPVVYSINSFINYFAEGDPANYWYLMARPDGAFNCRFSS</sequence>
<keyword evidence="1" id="KW-1133">Transmembrane helix</keyword>